<sequence>MQLGPALLSSLLIHSFVYAIPAPSPASAAAQSTSTIRYASDDPNNPLWVPDSNVVPEPIRGSLGGKVLGPQNVPMDLQNPDALAGPTTDNGDVPNFKWPFSLSHNRLATGGWSRQQNVHQMPVATDLAGVNMMLKPGAIREMHWHNTAEWAYMLKGDIRISTMTPEGQIYVADVTAGDLWYFPPGHPHSIQALNTTKDGAEFLLVFDSGSFSEDATFLLTDWLAHVPKEVIAKNFQIDISAFDHIPDKQLYVFPGIPPPADVVEDRVIPNNTPEPYTFPLSKVNATRHSGGSMKIVDTRTFKVSKTICAVEVQVEVGGMRELHWHPTEPEWTYFITGTARVTSFASQAAAQTFDFKGGDISYIPPSFGHYIENTGNSTLVFLEIFKSGLVQDISLNQWLALTPANLVKAHLGFSDETIKKLSKTKQSVVGPAH</sequence>
<dbReference type="EMBL" id="KN832971">
    <property type="protein sequence ID" value="KIM91550.1"/>
    <property type="molecule type" value="Genomic_DNA"/>
</dbReference>
<feature type="domain" description="Cupin type-1" evidence="5">
    <location>
        <begin position="278"/>
        <end position="419"/>
    </location>
</feature>
<dbReference type="HOGENOM" id="CLU_030515_2_0_1"/>
<gene>
    <name evidence="6" type="ORF">PILCRDRAFT_810832</name>
</gene>
<dbReference type="CDD" id="cd20304">
    <property type="entry name" value="cupin_OxDC_N"/>
    <property type="match status" value="1"/>
</dbReference>
<feature type="binding site" evidence="3">
    <location>
        <position position="369"/>
    </location>
    <ligand>
        <name>Mn(2+)</name>
        <dbReference type="ChEBI" id="CHEBI:29035"/>
        <label>2</label>
    </ligand>
</feature>
<proteinExistence type="predicted"/>
<dbReference type="NCBIfam" id="TIGR03404">
    <property type="entry name" value="bicupin_oxalic"/>
    <property type="match status" value="1"/>
</dbReference>
<dbReference type="PANTHER" id="PTHR35848:SF9">
    <property type="entry name" value="SLL1358 PROTEIN"/>
    <property type="match status" value="1"/>
</dbReference>
<dbReference type="CDD" id="cd20305">
    <property type="entry name" value="cupin_OxDC_C"/>
    <property type="match status" value="1"/>
</dbReference>
<dbReference type="InterPro" id="IPR006045">
    <property type="entry name" value="Cupin_1"/>
</dbReference>
<feature type="binding site" evidence="3">
    <location>
        <position position="330"/>
    </location>
    <ligand>
        <name>Mn(2+)</name>
        <dbReference type="ChEBI" id="CHEBI:29035"/>
        <label>2</label>
    </ligand>
</feature>
<keyword evidence="3" id="KW-0464">Manganese</keyword>
<accession>A0A0C3G5L6</accession>
<feature type="chain" id="PRO_5002164654" description="Cupin type-1 domain-containing protein" evidence="4">
    <location>
        <begin position="20"/>
        <end position="433"/>
    </location>
</feature>
<feature type="binding site" evidence="3">
    <location>
        <position position="143"/>
    </location>
    <ligand>
        <name>Mn(2+)</name>
        <dbReference type="ChEBI" id="CHEBI:29035"/>
        <label>1</label>
    </ligand>
</feature>
<feature type="domain" description="Cupin type-1" evidence="5">
    <location>
        <begin position="100"/>
        <end position="243"/>
    </location>
</feature>
<dbReference type="InterPro" id="IPR051610">
    <property type="entry name" value="GPI/OXD"/>
</dbReference>
<feature type="binding site" evidence="3">
    <location>
        <position position="145"/>
    </location>
    <ligand>
        <name>Mn(2+)</name>
        <dbReference type="ChEBI" id="CHEBI:29035"/>
        <label>1</label>
    </ligand>
</feature>
<keyword evidence="7" id="KW-1185">Reference proteome</keyword>
<feature type="binding site" evidence="3">
    <location>
        <position position="323"/>
    </location>
    <ligand>
        <name>Mn(2+)</name>
        <dbReference type="ChEBI" id="CHEBI:29035"/>
        <label>2</label>
    </ligand>
</feature>
<dbReference type="SUPFAM" id="SSF51182">
    <property type="entry name" value="RmlC-like cupins"/>
    <property type="match status" value="1"/>
</dbReference>
<evidence type="ECO:0000256" key="3">
    <source>
        <dbReference type="PIRSR" id="PIRSR617774-2"/>
    </source>
</evidence>
<feature type="binding site" evidence="3">
    <location>
        <position position="325"/>
    </location>
    <ligand>
        <name>Mn(2+)</name>
        <dbReference type="ChEBI" id="CHEBI:29035"/>
        <label>2</label>
    </ligand>
</feature>
<evidence type="ECO:0000313" key="6">
    <source>
        <dbReference type="EMBL" id="KIM91550.1"/>
    </source>
</evidence>
<dbReference type="AlphaFoldDB" id="A0A0C3G5L6"/>
<evidence type="ECO:0000259" key="5">
    <source>
        <dbReference type="SMART" id="SM00835"/>
    </source>
</evidence>
<organism evidence="6 7">
    <name type="scientific">Piloderma croceum (strain F 1598)</name>
    <dbReference type="NCBI Taxonomy" id="765440"/>
    <lineage>
        <taxon>Eukaryota</taxon>
        <taxon>Fungi</taxon>
        <taxon>Dikarya</taxon>
        <taxon>Basidiomycota</taxon>
        <taxon>Agaricomycotina</taxon>
        <taxon>Agaricomycetes</taxon>
        <taxon>Agaricomycetidae</taxon>
        <taxon>Atheliales</taxon>
        <taxon>Atheliaceae</taxon>
        <taxon>Piloderma</taxon>
    </lineage>
</organism>
<dbReference type="InterPro" id="IPR011051">
    <property type="entry name" value="RmlC_Cupin_sf"/>
</dbReference>
<feature type="binding site" evidence="3">
    <location>
        <position position="188"/>
    </location>
    <ligand>
        <name>Mn(2+)</name>
        <dbReference type="ChEBI" id="CHEBI:29035"/>
        <label>1</label>
    </ligand>
</feature>
<keyword evidence="1 3" id="KW-0479">Metal-binding</keyword>
<dbReference type="Gene3D" id="2.60.120.10">
    <property type="entry name" value="Jelly Rolls"/>
    <property type="match status" value="2"/>
</dbReference>
<dbReference type="Proteomes" id="UP000054166">
    <property type="component" value="Unassembled WGS sequence"/>
</dbReference>
<feature type="active site" description="Proton donor" evidence="2">
    <location>
        <position position="383"/>
    </location>
</feature>
<protein>
    <recommendedName>
        <fullName evidence="5">Cupin type-1 domain-containing protein</fullName>
    </recommendedName>
</protein>
<feature type="signal peptide" evidence="4">
    <location>
        <begin position="1"/>
        <end position="19"/>
    </location>
</feature>
<evidence type="ECO:0000256" key="4">
    <source>
        <dbReference type="SAM" id="SignalP"/>
    </source>
</evidence>
<keyword evidence="4" id="KW-0732">Signal</keyword>
<dbReference type="InterPro" id="IPR017774">
    <property type="entry name" value="Bicupin_oxalate_deCO2ase/Oxase"/>
</dbReference>
<evidence type="ECO:0000256" key="2">
    <source>
        <dbReference type="PIRSR" id="PIRSR617774-1"/>
    </source>
</evidence>
<dbReference type="OrthoDB" id="10263073at2759"/>
<dbReference type="SMART" id="SM00835">
    <property type="entry name" value="Cupin_1"/>
    <property type="match status" value="2"/>
</dbReference>
<dbReference type="GO" id="GO:0046872">
    <property type="term" value="F:metal ion binding"/>
    <property type="evidence" value="ECO:0007669"/>
    <property type="project" value="UniProtKB-KW"/>
</dbReference>
<evidence type="ECO:0000256" key="1">
    <source>
        <dbReference type="ARBA" id="ARBA00022723"/>
    </source>
</evidence>
<reference evidence="7" key="2">
    <citation type="submission" date="2015-01" db="EMBL/GenBank/DDBJ databases">
        <title>Evolutionary Origins and Diversification of the Mycorrhizal Mutualists.</title>
        <authorList>
            <consortium name="DOE Joint Genome Institute"/>
            <consortium name="Mycorrhizal Genomics Consortium"/>
            <person name="Kohler A."/>
            <person name="Kuo A."/>
            <person name="Nagy L.G."/>
            <person name="Floudas D."/>
            <person name="Copeland A."/>
            <person name="Barry K.W."/>
            <person name="Cichocki N."/>
            <person name="Veneault-Fourrey C."/>
            <person name="LaButti K."/>
            <person name="Lindquist E.A."/>
            <person name="Lipzen A."/>
            <person name="Lundell T."/>
            <person name="Morin E."/>
            <person name="Murat C."/>
            <person name="Riley R."/>
            <person name="Ohm R."/>
            <person name="Sun H."/>
            <person name="Tunlid A."/>
            <person name="Henrissat B."/>
            <person name="Grigoriev I.V."/>
            <person name="Hibbett D.S."/>
            <person name="Martin F."/>
        </authorList>
    </citation>
    <scope>NUCLEOTIDE SEQUENCE [LARGE SCALE GENOMIC DNA]</scope>
    <source>
        <strain evidence="7">F 1598</strain>
    </source>
</reference>
<comment type="cofactor">
    <cofactor evidence="3">
        <name>Mn(2+)</name>
        <dbReference type="ChEBI" id="CHEBI:29035"/>
    </cofactor>
    <text evidence="3">Binds 2 manganese ions per subunit.</text>
</comment>
<dbReference type="InParanoid" id="A0A0C3G5L6"/>
<dbReference type="Pfam" id="PF00190">
    <property type="entry name" value="Cupin_1"/>
    <property type="match status" value="2"/>
</dbReference>
<name>A0A0C3G5L6_PILCF</name>
<dbReference type="InterPro" id="IPR014710">
    <property type="entry name" value="RmlC-like_jellyroll"/>
</dbReference>
<dbReference type="GO" id="GO:0033609">
    <property type="term" value="P:oxalate metabolic process"/>
    <property type="evidence" value="ECO:0007669"/>
    <property type="project" value="InterPro"/>
</dbReference>
<reference evidence="6 7" key="1">
    <citation type="submission" date="2014-04" db="EMBL/GenBank/DDBJ databases">
        <authorList>
            <consortium name="DOE Joint Genome Institute"/>
            <person name="Kuo A."/>
            <person name="Tarkka M."/>
            <person name="Buscot F."/>
            <person name="Kohler A."/>
            <person name="Nagy L.G."/>
            <person name="Floudas D."/>
            <person name="Copeland A."/>
            <person name="Barry K.W."/>
            <person name="Cichocki N."/>
            <person name="Veneault-Fourrey C."/>
            <person name="LaButti K."/>
            <person name="Lindquist E.A."/>
            <person name="Lipzen A."/>
            <person name="Lundell T."/>
            <person name="Morin E."/>
            <person name="Murat C."/>
            <person name="Sun H."/>
            <person name="Tunlid A."/>
            <person name="Henrissat B."/>
            <person name="Grigoriev I.V."/>
            <person name="Hibbett D.S."/>
            <person name="Martin F."/>
            <person name="Nordberg H.P."/>
            <person name="Cantor M.N."/>
            <person name="Hua S.X."/>
        </authorList>
    </citation>
    <scope>NUCLEOTIDE SEQUENCE [LARGE SCALE GENOMIC DNA]</scope>
    <source>
        <strain evidence="6 7">F 1598</strain>
    </source>
</reference>
<evidence type="ECO:0000313" key="7">
    <source>
        <dbReference type="Proteomes" id="UP000054166"/>
    </source>
</evidence>
<feature type="binding site" evidence="3">
    <location>
        <position position="149"/>
    </location>
    <ligand>
        <name>Mn(2+)</name>
        <dbReference type="ChEBI" id="CHEBI:29035"/>
        <label>1</label>
    </ligand>
</feature>
<dbReference type="STRING" id="765440.A0A0C3G5L6"/>
<dbReference type="PANTHER" id="PTHR35848">
    <property type="entry name" value="OXALATE-BINDING PROTEIN"/>
    <property type="match status" value="1"/>
</dbReference>